<dbReference type="GO" id="GO:0030139">
    <property type="term" value="C:endocytic vesicle"/>
    <property type="evidence" value="ECO:0007669"/>
    <property type="project" value="TreeGrafter"/>
</dbReference>
<dbReference type="OrthoDB" id="660555at2759"/>
<organism evidence="2 3">
    <name type="scientific">Clupea harengus</name>
    <name type="common">Atlantic herring</name>
    <dbReference type="NCBI Taxonomy" id="7950"/>
    <lineage>
        <taxon>Eukaryota</taxon>
        <taxon>Metazoa</taxon>
        <taxon>Chordata</taxon>
        <taxon>Craniata</taxon>
        <taxon>Vertebrata</taxon>
        <taxon>Euteleostomi</taxon>
        <taxon>Actinopterygii</taxon>
        <taxon>Neopterygii</taxon>
        <taxon>Teleostei</taxon>
        <taxon>Clupei</taxon>
        <taxon>Clupeiformes</taxon>
        <taxon>Clupeoidei</taxon>
        <taxon>Clupeidae</taxon>
        <taxon>Clupea</taxon>
    </lineage>
</organism>
<keyword evidence="2" id="KW-1185">Reference proteome</keyword>
<gene>
    <name evidence="3" type="primary">LOC116222394</name>
</gene>
<dbReference type="GeneID" id="116222394"/>
<dbReference type="PROSITE" id="PS50010">
    <property type="entry name" value="DH_2"/>
    <property type="match status" value="1"/>
</dbReference>
<evidence type="ECO:0000313" key="2">
    <source>
        <dbReference type="Proteomes" id="UP000515152"/>
    </source>
</evidence>
<dbReference type="GO" id="GO:0005085">
    <property type="term" value="F:guanyl-nucleotide exchange factor activity"/>
    <property type="evidence" value="ECO:0007669"/>
    <property type="project" value="InterPro"/>
</dbReference>
<dbReference type="GO" id="GO:0005886">
    <property type="term" value="C:plasma membrane"/>
    <property type="evidence" value="ECO:0007669"/>
    <property type="project" value="TreeGrafter"/>
</dbReference>
<accession>A0A8M1KQZ5</accession>
<name>A0A8M1KQZ5_CLUHA</name>
<dbReference type="GO" id="GO:0043542">
    <property type="term" value="P:endothelial cell migration"/>
    <property type="evidence" value="ECO:0007669"/>
    <property type="project" value="TreeGrafter"/>
</dbReference>
<protein>
    <submittedName>
        <fullName evidence="3">Pleckstrin homology domain-containing family G member 6-like isoform X1</fullName>
    </submittedName>
</protein>
<dbReference type="Pfam" id="PF00621">
    <property type="entry name" value="RhoGEF"/>
    <property type="match status" value="1"/>
</dbReference>
<dbReference type="RefSeq" id="XP_042565040.1">
    <property type="nucleotide sequence ID" value="XM_042709106.1"/>
</dbReference>
<dbReference type="PANTHER" id="PTHR13217">
    <property type="entry name" value="PLECKSTRIN HOMOLOGY DOMAIN-CONTAINING FAMILY G MEMBER 7"/>
    <property type="match status" value="1"/>
</dbReference>
<dbReference type="SMART" id="SM00325">
    <property type="entry name" value="RhoGEF"/>
    <property type="match status" value="1"/>
</dbReference>
<dbReference type="GO" id="GO:0007266">
    <property type="term" value="P:Rho protein signal transduction"/>
    <property type="evidence" value="ECO:0007669"/>
    <property type="project" value="TreeGrafter"/>
</dbReference>
<proteinExistence type="predicted"/>
<reference evidence="3" key="1">
    <citation type="submission" date="2025-08" db="UniProtKB">
        <authorList>
            <consortium name="RefSeq"/>
        </authorList>
    </citation>
    <scope>IDENTIFICATION</scope>
</reference>
<dbReference type="AlphaFoldDB" id="A0A8M1KQZ5"/>
<feature type="domain" description="DH" evidence="1">
    <location>
        <begin position="45"/>
        <end position="190"/>
    </location>
</feature>
<dbReference type="InterPro" id="IPR000219">
    <property type="entry name" value="DH_dom"/>
</dbReference>
<dbReference type="Proteomes" id="UP000515152">
    <property type="component" value="Chromosome 11"/>
</dbReference>
<evidence type="ECO:0000259" key="1">
    <source>
        <dbReference type="PROSITE" id="PS50010"/>
    </source>
</evidence>
<dbReference type="PANTHER" id="PTHR13217:SF10">
    <property type="entry name" value="PLECKSTRIN HOMOLOGY DOMAIN-CONTAINING FAMILY G MEMBER 6 ISOFORM X1"/>
    <property type="match status" value="1"/>
</dbReference>
<evidence type="ECO:0000313" key="3">
    <source>
        <dbReference type="RefSeq" id="XP_042565040.1"/>
    </source>
</evidence>
<dbReference type="InterPro" id="IPR040181">
    <property type="entry name" value="PKHG5/7"/>
</dbReference>
<dbReference type="GO" id="GO:0030424">
    <property type="term" value="C:axon"/>
    <property type="evidence" value="ECO:0007669"/>
    <property type="project" value="TreeGrafter"/>
</dbReference>
<sequence>MFDSASKSKTHTLHTSAERVENKLRVCRCEASSSSFFSQVTTEKLFSNLSSILAAHQRFWQEVMRPMLQMARQTGRPFDPLMLEPGCLQFQERFPSYFQYCLEEEKAVDFTRRQMESNPHFNAFLTWVETHPQCSRMRLGDMQAKPHQRITKYPLLLKAILKTTEDPETQDSLKRMLSSINNFVDNIDNHLKQRHEELALFQCAQRIEGFDMMEGMSEEIDKHVREFCQFDLMSPVRGADPEVIRKLLLEDTVKIRGRKDSRVGYSRHVLCEASTHYITSYKVKEKKELYSFFECPVNHIVQ</sequence>